<dbReference type="Pfam" id="PF22725">
    <property type="entry name" value="GFO_IDH_MocA_C3"/>
    <property type="match status" value="1"/>
</dbReference>
<keyword evidence="1" id="KW-0732">Signal</keyword>
<evidence type="ECO:0000256" key="1">
    <source>
        <dbReference type="ARBA" id="ARBA00022729"/>
    </source>
</evidence>
<reference evidence="4 5" key="1">
    <citation type="submission" date="2018-01" db="EMBL/GenBank/DDBJ databases">
        <title>Genome sequence of a Cantenovulum-like bacteria.</title>
        <authorList>
            <person name="Tan W.R."/>
            <person name="Lau N.-S."/>
            <person name="Go F."/>
            <person name="Amirul A.-A.A."/>
        </authorList>
    </citation>
    <scope>NUCLEOTIDE SEQUENCE [LARGE SCALE GENOMIC DNA]</scope>
    <source>
        <strain evidence="4 5">CCB-QB4</strain>
    </source>
</reference>
<evidence type="ECO:0000259" key="3">
    <source>
        <dbReference type="Pfam" id="PF22725"/>
    </source>
</evidence>
<dbReference type="RefSeq" id="WP_108601355.1">
    <property type="nucleotide sequence ID" value="NZ_CP026604.1"/>
</dbReference>
<dbReference type="GO" id="GO:0000166">
    <property type="term" value="F:nucleotide binding"/>
    <property type="evidence" value="ECO:0007669"/>
    <property type="project" value="InterPro"/>
</dbReference>
<dbReference type="InterPro" id="IPR036291">
    <property type="entry name" value="NAD(P)-bd_dom_sf"/>
</dbReference>
<gene>
    <name evidence="4" type="ORF">C2869_01925</name>
</gene>
<dbReference type="InterPro" id="IPR055170">
    <property type="entry name" value="GFO_IDH_MocA-like_dom"/>
</dbReference>
<organism evidence="4 5">
    <name type="scientific">Saccharobesus litoralis</name>
    <dbReference type="NCBI Taxonomy" id="2172099"/>
    <lineage>
        <taxon>Bacteria</taxon>
        <taxon>Pseudomonadati</taxon>
        <taxon>Pseudomonadota</taxon>
        <taxon>Gammaproteobacteria</taxon>
        <taxon>Alteromonadales</taxon>
        <taxon>Alteromonadaceae</taxon>
        <taxon>Saccharobesus</taxon>
    </lineage>
</organism>
<dbReference type="Pfam" id="PF01408">
    <property type="entry name" value="GFO_IDH_MocA"/>
    <property type="match status" value="1"/>
</dbReference>
<feature type="domain" description="Gfo/Idh/MocA-like oxidoreductase N-terminal" evidence="2">
    <location>
        <begin position="3"/>
        <end position="120"/>
    </location>
</feature>
<dbReference type="EMBL" id="CP026604">
    <property type="protein sequence ID" value="AWB65278.1"/>
    <property type="molecule type" value="Genomic_DNA"/>
</dbReference>
<sequence length="330" mass="36818">MTIRFATIGSNFITDQFIDAVKQLDNATVHAVYSRTQASATTFAAKHNVEHTFTDLTQLAQASDIDAVYIASPNSCHAQQAIFLMQAGKHVLCEKPLAANQQQVADMIACAKANNVTFMEALLTTHMPNYQAIKAILPSLGPVHRYSFNYCQYSSRYDKYKAGENPNTFNPEYANGSLMDMGIYTLYPAIELFGKPDAIQATGIKLDSGVDGCGDILLTYHDQQIIAHCAHSKINHSAFINEIQCESATIQIQHPSQLQQVVVKYKNGQQQDITQPQNSNVLFYEVQHFVELLEKGVKESPVNHWQLSLDVMQVLDEARKQIGIRYPSDK</sequence>
<evidence type="ECO:0000259" key="2">
    <source>
        <dbReference type="Pfam" id="PF01408"/>
    </source>
</evidence>
<dbReference type="PANTHER" id="PTHR43054">
    <property type="match status" value="1"/>
</dbReference>
<dbReference type="SUPFAM" id="SSF51735">
    <property type="entry name" value="NAD(P)-binding Rossmann-fold domains"/>
    <property type="match status" value="1"/>
</dbReference>
<dbReference type="Proteomes" id="UP000244441">
    <property type="component" value="Chromosome"/>
</dbReference>
<dbReference type="OrthoDB" id="9774191at2"/>
<evidence type="ECO:0000313" key="4">
    <source>
        <dbReference type="EMBL" id="AWB65278.1"/>
    </source>
</evidence>
<dbReference type="SUPFAM" id="SSF55347">
    <property type="entry name" value="Glyceraldehyde-3-phosphate dehydrogenase-like, C-terminal domain"/>
    <property type="match status" value="1"/>
</dbReference>
<protein>
    <submittedName>
        <fullName evidence="4">Uncharacterized protein</fullName>
    </submittedName>
</protein>
<evidence type="ECO:0000313" key="5">
    <source>
        <dbReference type="Proteomes" id="UP000244441"/>
    </source>
</evidence>
<dbReference type="Gene3D" id="3.30.360.10">
    <property type="entry name" value="Dihydrodipicolinate Reductase, domain 2"/>
    <property type="match status" value="1"/>
</dbReference>
<dbReference type="PANTHER" id="PTHR43054:SF1">
    <property type="entry name" value="SCYLLO-INOSITOL 2-DEHYDROGENASE (NADP(+)) IOLU"/>
    <property type="match status" value="1"/>
</dbReference>
<proteinExistence type="predicted"/>
<dbReference type="KEGG" id="cate:C2869_01925"/>
<name>A0A2S0VM39_9ALTE</name>
<dbReference type="InterPro" id="IPR000683">
    <property type="entry name" value="Gfo/Idh/MocA-like_OxRdtase_N"/>
</dbReference>
<feature type="domain" description="GFO/IDH/MocA-like oxidoreductase" evidence="3">
    <location>
        <begin position="140"/>
        <end position="235"/>
    </location>
</feature>
<accession>A0A2S0VM39</accession>
<dbReference type="AlphaFoldDB" id="A0A2S0VM39"/>
<keyword evidence="5" id="KW-1185">Reference proteome</keyword>
<dbReference type="Gene3D" id="3.40.50.720">
    <property type="entry name" value="NAD(P)-binding Rossmann-like Domain"/>
    <property type="match status" value="1"/>
</dbReference>